<gene>
    <name evidence="2" type="ORF">LPLAT_LOCUS10941</name>
</gene>
<protein>
    <submittedName>
        <fullName evidence="2">Uncharacterized protein</fullName>
    </submittedName>
</protein>
<organism evidence="2 3">
    <name type="scientific">Lasius platythorax</name>
    <dbReference type="NCBI Taxonomy" id="488582"/>
    <lineage>
        <taxon>Eukaryota</taxon>
        <taxon>Metazoa</taxon>
        <taxon>Ecdysozoa</taxon>
        <taxon>Arthropoda</taxon>
        <taxon>Hexapoda</taxon>
        <taxon>Insecta</taxon>
        <taxon>Pterygota</taxon>
        <taxon>Neoptera</taxon>
        <taxon>Endopterygota</taxon>
        <taxon>Hymenoptera</taxon>
        <taxon>Apocrita</taxon>
        <taxon>Aculeata</taxon>
        <taxon>Formicoidea</taxon>
        <taxon>Formicidae</taxon>
        <taxon>Formicinae</taxon>
        <taxon>Lasius</taxon>
        <taxon>Lasius</taxon>
    </lineage>
</organism>
<name>A0AAV2P0D9_9HYME</name>
<dbReference type="Proteomes" id="UP001497644">
    <property type="component" value="Chromosome 6"/>
</dbReference>
<evidence type="ECO:0000256" key="1">
    <source>
        <dbReference type="SAM" id="MobiDB-lite"/>
    </source>
</evidence>
<proteinExistence type="predicted"/>
<evidence type="ECO:0000313" key="3">
    <source>
        <dbReference type="Proteomes" id="UP001497644"/>
    </source>
</evidence>
<dbReference type="AlphaFoldDB" id="A0AAV2P0D9"/>
<accession>A0AAV2P0D9</accession>
<evidence type="ECO:0000313" key="2">
    <source>
        <dbReference type="EMBL" id="CAL1685456.1"/>
    </source>
</evidence>
<sequence length="82" mass="9405">MRISESRARSNCNALDPDENSGCAEIADGCERGTRKMEKQTKRKSERGRERWDQQRTTASWPRKSDNSSALQKCTVRRALCD</sequence>
<keyword evidence="3" id="KW-1185">Reference proteome</keyword>
<dbReference type="EMBL" id="OZ034829">
    <property type="protein sequence ID" value="CAL1685456.1"/>
    <property type="molecule type" value="Genomic_DNA"/>
</dbReference>
<feature type="region of interest" description="Disordered" evidence="1">
    <location>
        <begin position="34"/>
        <end position="70"/>
    </location>
</feature>
<reference evidence="2" key="1">
    <citation type="submission" date="2024-04" db="EMBL/GenBank/DDBJ databases">
        <authorList>
            <consortium name="Molecular Ecology Group"/>
        </authorList>
    </citation>
    <scope>NUCLEOTIDE SEQUENCE</scope>
</reference>